<dbReference type="SMART" id="SM00248">
    <property type="entry name" value="ANK"/>
    <property type="match status" value="2"/>
</dbReference>
<dbReference type="PANTHER" id="PTHR23180">
    <property type="entry name" value="CENTAURIN/ARF"/>
    <property type="match status" value="1"/>
</dbReference>
<name>A0ABQ8YTS4_9EUKA</name>
<feature type="domain" description="PH" evidence="8">
    <location>
        <begin position="274"/>
        <end position="369"/>
    </location>
</feature>
<dbReference type="Pfam" id="PF01412">
    <property type="entry name" value="ArfGap"/>
    <property type="match status" value="1"/>
</dbReference>
<dbReference type="Pfam" id="PF00169">
    <property type="entry name" value="PH"/>
    <property type="match status" value="1"/>
</dbReference>
<keyword evidence="4" id="KW-0040">ANK repeat</keyword>
<feature type="repeat" description="ANK" evidence="4">
    <location>
        <begin position="591"/>
        <end position="615"/>
    </location>
</feature>
<reference evidence="10" key="1">
    <citation type="submission" date="2022-08" db="EMBL/GenBank/DDBJ databases">
        <title>Novel sulfate-reducing endosymbionts in the free-living metamonad Anaeramoeba.</title>
        <authorList>
            <person name="Jerlstrom-Hultqvist J."/>
            <person name="Cepicka I."/>
            <person name="Gallot-Lavallee L."/>
            <person name="Salas-Leiva D."/>
            <person name="Curtis B.A."/>
            <person name="Zahonova K."/>
            <person name="Pipaliya S."/>
            <person name="Dacks J."/>
            <person name="Roger A.J."/>
        </authorList>
    </citation>
    <scope>NUCLEOTIDE SEQUENCE</scope>
    <source>
        <strain evidence="10">Schooner1</strain>
    </source>
</reference>
<evidence type="ECO:0000259" key="8">
    <source>
        <dbReference type="PROSITE" id="PS50003"/>
    </source>
</evidence>
<sequence>MEVNLEEICQDSSQFNLKIQKGEEEVETLLENLLRITQIAQKFSKSATKFSNIGNDFANEILNFQTNETKTTLNNQISHLLQTFCKKLQEINQTRVLIFTQIENLLVQPVEEFIKNDIGSVKKARDKLDNLAEGRDSLTKQLQEKENDNELISKLDEVEKQYLLSKFELVSSLHKIQAKKKFDMVERLAAIMYSQLTFFHTGYDSLIEIEEQMRDLVIELEGVKANFEEEIKKDNQKKEKLLSILEEKKQNKKKSIEQKHQQQQPQPQQNKPIVLEKKGSLLKKSETGEKIWEKKFFSIKNNRIYFINTKNNTRKIESLELKLCKVRQINELEKQNCFEIISTEKRYLLQAETNEQLLEWIEVIQNNILHLNGKEENNNSNTAKITQTSTRETIQTDNTDKNTSVLESLHSIRGNDICCDCGKKAPEYCSITYGILICQGCSFIHRSLGEDTSVVKSIASSDWTKDRIELISELGNLRVNSIFERKLIAKKPTANSNFENKKKFIIEKYKEKKYLQKLGSSVQLHEKLYNSVKSNKLFDSFFCITYGANPNWQNPKNQNQTCLHYAIENSTNSIIDLLLISGSRFDTIDSNMQTPLHIAVKNRKTELIKRFIDLGHWLFPPTVDQNFKTAYNLAQELNYTQASKLLKDYYQKEKSIKKIEMKQENQRFLQQQELELNEKRKQFLSLLPMNTRPKYAAPKLTPNNYENFESLWPSYLTNPIVKEFVSSVGVQIKTTKKNNTLIKK</sequence>
<keyword evidence="6" id="KW-0175">Coiled coil</keyword>
<feature type="region of interest" description="Disordered" evidence="7">
    <location>
        <begin position="253"/>
        <end position="272"/>
    </location>
</feature>
<keyword evidence="2 5" id="KW-0863">Zinc-finger</keyword>
<dbReference type="InterPro" id="IPR037278">
    <property type="entry name" value="ARFGAP/RecO"/>
</dbReference>
<evidence type="ECO:0000256" key="7">
    <source>
        <dbReference type="SAM" id="MobiDB-lite"/>
    </source>
</evidence>
<dbReference type="SMART" id="SM00233">
    <property type="entry name" value="PH"/>
    <property type="match status" value="1"/>
</dbReference>
<evidence type="ECO:0000313" key="10">
    <source>
        <dbReference type="EMBL" id="KAJ6248004.1"/>
    </source>
</evidence>
<dbReference type="InterPro" id="IPR001164">
    <property type="entry name" value="ArfGAP_dom"/>
</dbReference>
<dbReference type="SUPFAM" id="SSF103657">
    <property type="entry name" value="BAR/IMD domain-like"/>
    <property type="match status" value="1"/>
</dbReference>
<organism evidence="10 11">
    <name type="scientific">Anaeramoeba flamelloides</name>
    <dbReference type="NCBI Taxonomy" id="1746091"/>
    <lineage>
        <taxon>Eukaryota</taxon>
        <taxon>Metamonada</taxon>
        <taxon>Anaeramoebidae</taxon>
        <taxon>Anaeramoeba</taxon>
    </lineage>
</organism>
<evidence type="ECO:0000256" key="6">
    <source>
        <dbReference type="SAM" id="Coils"/>
    </source>
</evidence>
<feature type="coiled-coil region" evidence="6">
    <location>
        <begin position="121"/>
        <end position="155"/>
    </location>
</feature>
<dbReference type="InterPro" id="IPR045258">
    <property type="entry name" value="ACAP1/2/3-like"/>
</dbReference>
<accession>A0ABQ8YTS4</accession>
<evidence type="ECO:0000256" key="4">
    <source>
        <dbReference type="PROSITE-ProRule" id="PRU00023"/>
    </source>
</evidence>
<proteinExistence type="predicted"/>
<dbReference type="PANTHER" id="PTHR23180:SF160">
    <property type="entry name" value="ADP-RIBOSYLATION FACTOR GTPASE-ACTIVATING PROTEIN EFFECTOR PROTEIN 1"/>
    <property type="match status" value="1"/>
</dbReference>
<dbReference type="PROSITE" id="PS50297">
    <property type="entry name" value="ANK_REP_REGION"/>
    <property type="match status" value="1"/>
</dbReference>
<evidence type="ECO:0000259" key="9">
    <source>
        <dbReference type="PROSITE" id="PS50115"/>
    </source>
</evidence>
<dbReference type="InterPro" id="IPR001849">
    <property type="entry name" value="PH_domain"/>
</dbReference>
<evidence type="ECO:0000256" key="3">
    <source>
        <dbReference type="ARBA" id="ARBA00022833"/>
    </source>
</evidence>
<protein>
    <submittedName>
        <fullName evidence="10">Centaurin/arf</fullName>
    </submittedName>
</protein>
<keyword evidence="1" id="KW-0479">Metal-binding</keyword>
<evidence type="ECO:0000256" key="2">
    <source>
        <dbReference type="ARBA" id="ARBA00022771"/>
    </source>
</evidence>
<dbReference type="Gene3D" id="2.30.29.30">
    <property type="entry name" value="Pleckstrin-homology domain (PH domain)/Phosphotyrosine-binding domain (PTB)"/>
    <property type="match status" value="1"/>
</dbReference>
<dbReference type="InterPro" id="IPR036770">
    <property type="entry name" value="Ankyrin_rpt-contain_sf"/>
</dbReference>
<evidence type="ECO:0000313" key="11">
    <source>
        <dbReference type="Proteomes" id="UP001150062"/>
    </source>
</evidence>
<dbReference type="Pfam" id="PF12796">
    <property type="entry name" value="Ank_2"/>
    <property type="match status" value="1"/>
</dbReference>
<dbReference type="SUPFAM" id="SSF48403">
    <property type="entry name" value="Ankyrin repeat"/>
    <property type="match status" value="1"/>
</dbReference>
<comment type="caution">
    <text evidence="10">The sequence shown here is derived from an EMBL/GenBank/DDBJ whole genome shotgun (WGS) entry which is preliminary data.</text>
</comment>
<dbReference type="InterPro" id="IPR011993">
    <property type="entry name" value="PH-like_dom_sf"/>
</dbReference>
<dbReference type="PROSITE" id="PS50115">
    <property type="entry name" value="ARFGAP"/>
    <property type="match status" value="1"/>
</dbReference>
<dbReference type="Gene3D" id="1.20.1270.60">
    <property type="entry name" value="Arfaptin homology (AH) domain/BAR domain"/>
    <property type="match status" value="1"/>
</dbReference>
<dbReference type="InterPro" id="IPR027267">
    <property type="entry name" value="AH/BAR_dom_sf"/>
</dbReference>
<dbReference type="InterPro" id="IPR004148">
    <property type="entry name" value="BAR_dom"/>
</dbReference>
<dbReference type="SMART" id="SM00105">
    <property type="entry name" value="ArfGap"/>
    <property type="match status" value="1"/>
</dbReference>
<gene>
    <name evidence="10" type="ORF">M0813_18102</name>
</gene>
<dbReference type="PRINTS" id="PR00405">
    <property type="entry name" value="REVINTRACTNG"/>
</dbReference>
<dbReference type="Pfam" id="PF16746">
    <property type="entry name" value="BAR_3"/>
    <property type="match status" value="1"/>
</dbReference>
<feature type="domain" description="Arf-GAP" evidence="9">
    <location>
        <begin position="403"/>
        <end position="522"/>
    </location>
</feature>
<dbReference type="Gene3D" id="1.25.40.20">
    <property type="entry name" value="Ankyrin repeat-containing domain"/>
    <property type="match status" value="1"/>
</dbReference>
<evidence type="ECO:0000256" key="1">
    <source>
        <dbReference type="ARBA" id="ARBA00022723"/>
    </source>
</evidence>
<dbReference type="PROSITE" id="PS50088">
    <property type="entry name" value="ANK_REPEAT"/>
    <property type="match status" value="2"/>
</dbReference>
<feature type="repeat" description="ANK" evidence="4">
    <location>
        <begin position="558"/>
        <end position="590"/>
    </location>
</feature>
<evidence type="ECO:0000256" key="5">
    <source>
        <dbReference type="PROSITE-ProRule" id="PRU00288"/>
    </source>
</evidence>
<dbReference type="InterPro" id="IPR038508">
    <property type="entry name" value="ArfGAP_dom_sf"/>
</dbReference>
<keyword evidence="3" id="KW-0862">Zinc</keyword>
<keyword evidence="11" id="KW-1185">Reference proteome</keyword>
<dbReference type="Gene3D" id="1.10.220.150">
    <property type="entry name" value="Arf GTPase activating protein"/>
    <property type="match status" value="1"/>
</dbReference>
<dbReference type="PROSITE" id="PS50003">
    <property type="entry name" value="PH_DOMAIN"/>
    <property type="match status" value="1"/>
</dbReference>
<dbReference type="SUPFAM" id="SSF57863">
    <property type="entry name" value="ArfGap/RecO-like zinc finger"/>
    <property type="match status" value="1"/>
</dbReference>
<dbReference type="Proteomes" id="UP001150062">
    <property type="component" value="Unassembled WGS sequence"/>
</dbReference>
<dbReference type="InterPro" id="IPR002110">
    <property type="entry name" value="Ankyrin_rpt"/>
</dbReference>
<dbReference type="SUPFAM" id="SSF50729">
    <property type="entry name" value="PH domain-like"/>
    <property type="match status" value="1"/>
</dbReference>
<dbReference type="EMBL" id="JAOAOG010000119">
    <property type="protein sequence ID" value="KAJ6248004.1"/>
    <property type="molecule type" value="Genomic_DNA"/>
</dbReference>